<gene>
    <name evidence="1" type="ORF">OLEA9_A013452</name>
</gene>
<dbReference type="AlphaFoldDB" id="A0A8S0RP35"/>
<feature type="non-terminal residue" evidence="1">
    <location>
        <position position="1"/>
    </location>
</feature>
<dbReference type="SUPFAM" id="SSF144000">
    <property type="entry name" value="Oxysterol-binding protein-like"/>
    <property type="match status" value="1"/>
</dbReference>
<organism evidence="1 2">
    <name type="scientific">Olea europaea subsp. europaea</name>
    <dbReference type="NCBI Taxonomy" id="158383"/>
    <lineage>
        <taxon>Eukaryota</taxon>
        <taxon>Viridiplantae</taxon>
        <taxon>Streptophyta</taxon>
        <taxon>Embryophyta</taxon>
        <taxon>Tracheophyta</taxon>
        <taxon>Spermatophyta</taxon>
        <taxon>Magnoliopsida</taxon>
        <taxon>eudicotyledons</taxon>
        <taxon>Gunneridae</taxon>
        <taxon>Pentapetalae</taxon>
        <taxon>asterids</taxon>
        <taxon>lamiids</taxon>
        <taxon>Lamiales</taxon>
        <taxon>Oleaceae</taxon>
        <taxon>Oleeae</taxon>
        <taxon>Olea</taxon>
    </lineage>
</organism>
<protein>
    <submittedName>
        <fullName evidence="1">Uncharacterized protein</fullName>
    </submittedName>
</protein>
<feature type="non-terminal residue" evidence="1">
    <location>
        <position position="70"/>
    </location>
</feature>
<dbReference type="Gramene" id="OE9A013452T1">
    <property type="protein sequence ID" value="OE9A013452C1"/>
    <property type="gene ID" value="OE9A013452"/>
</dbReference>
<keyword evidence="2" id="KW-1185">Reference proteome</keyword>
<comment type="caution">
    <text evidence="1">The sequence shown here is derived from an EMBL/GenBank/DDBJ whole genome shotgun (WGS) entry which is preliminary data.</text>
</comment>
<dbReference type="InterPro" id="IPR037239">
    <property type="entry name" value="OSBP_sf"/>
</dbReference>
<dbReference type="EMBL" id="CACTIH010003678">
    <property type="protein sequence ID" value="CAA2981647.1"/>
    <property type="molecule type" value="Genomic_DNA"/>
</dbReference>
<reference evidence="1 2" key="1">
    <citation type="submission" date="2019-12" db="EMBL/GenBank/DDBJ databases">
        <authorList>
            <person name="Alioto T."/>
            <person name="Alioto T."/>
            <person name="Gomez Garrido J."/>
        </authorList>
    </citation>
    <scope>NUCLEOTIDE SEQUENCE [LARGE SCALE GENOMIC DNA]</scope>
</reference>
<evidence type="ECO:0000313" key="2">
    <source>
        <dbReference type="Proteomes" id="UP000594638"/>
    </source>
</evidence>
<evidence type="ECO:0000313" key="1">
    <source>
        <dbReference type="EMBL" id="CAA2981647.1"/>
    </source>
</evidence>
<accession>A0A8S0RP35</accession>
<sequence length="70" mass="8228">RAEKRNREANGGNFTPKWFDMTDEVTTTPWGELEIYRYNGKYMEHRNAVDASEAIVIGDVQSIEFNPWQF</sequence>
<dbReference type="OrthoDB" id="14833at2759"/>
<proteinExistence type="predicted"/>
<name>A0A8S0RP35_OLEEU</name>
<dbReference type="Proteomes" id="UP000594638">
    <property type="component" value="Unassembled WGS sequence"/>
</dbReference>